<feature type="domain" description="PAC" evidence="3">
    <location>
        <begin position="459"/>
        <end position="511"/>
    </location>
</feature>
<reference evidence="6" key="1">
    <citation type="submission" date="2018-12" db="EMBL/GenBank/DDBJ databases">
        <title>Bacillus chawlae sp. nov., Bacillus glennii sp. nov., and Bacillus saganii sp. nov. Isolated from the Vehicle Assembly Building at Kennedy Space Center where the Viking Spacecraft were Assembled.</title>
        <authorList>
            <person name="Seuylemezian A."/>
            <person name="Vaishampayan P."/>
        </authorList>
    </citation>
    <scope>NUCLEOTIDE SEQUENCE [LARGE SCALE GENOMIC DNA]</scope>
    <source>
        <strain evidence="6">DSM 13966</strain>
    </source>
</reference>
<dbReference type="Gene3D" id="3.30.450.20">
    <property type="entry name" value="PAS domain"/>
    <property type="match status" value="4"/>
</dbReference>
<feature type="domain" description="PAS" evidence="2">
    <location>
        <begin position="142"/>
        <end position="188"/>
    </location>
</feature>
<dbReference type="SMART" id="SM00091">
    <property type="entry name" value="PAS"/>
    <property type="match status" value="4"/>
</dbReference>
<dbReference type="InterPro" id="IPR013655">
    <property type="entry name" value="PAS_fold_3"/>
</dbReference>
<dbReference type="SMART" id="SM00086">
    <property type="entry name" value="PAC"/>
    <property type="match status" value="2"/>
</dbReference>
<dbReference type="Pfam" id="PF13426">
    <property type="entry name" value="PAS_9"/>
    <property type="match status" value="3"/>
</dbReference>
<feature type="domain" description="GGDEF" evidence="4">
    <location>
        <begin position="550"/>
        <end position="687"/>
    </location>
</feature>
<dbReference type="Gene3D" id="3.30.70.270">
    <property type="match status" value="1"/>
</dbReference>
<feature type="coiled-coil region" evidence="1">
    <location>
        <begin position="369"/>
        <end position="396"/>
    </location>
</feature>
<dbReference type="InterPro" id="IPR000160">
    <property type="entry name" value="GGDEF_dom"/>
</dbReference>
<feature type="domain" description="PAS" evidence="2">
    <location>
        <begin position="386"/>
        <end position="445"/>
    </location>
</feature>
<dbReference type="SUPFAM" id="SSF55785">
    <property type="entry name" value="PYP-like sensor domain (PAS domain)"/>
    <property type="match status" value="4"/>
</dbReference>
<dbReference type="SUPFAM" id="SSF55073">
    <property type="entry name" value="Nucleotide cyclase"/>
    <property type="match status" value="1"/>
</dbReference>
<keyword evidence="1" id="KW-0175">Coiled coil</keyword>
<evidence type="ECO:0000259" key="4">
    <source>
        <dbReference type="PROSITE" id="PS50887"/>
    </source>
</evidence>
<dbReference type="CDD" id="cd00130">
    <property type="entry name" value="PAS"/>
    <property type="match status" value="4"/>
</dbReference>
<dbReference type="AlphaFoldDB" id="A0A427TK79"/>
<dbReference type="Proteomes" id="UP000279911">
    <property type="component" value="Unassembled WGS sequence"/>
</dbReference>
<dbReference type="EMBL" id="RSFW01000024">
    <property type="protein sequence ID" value="RSD24430.1"/>
    <property type="molecule type" value="Genomic_DNA"/>
</dbReference>
<dbReference type="PANTHER" id="PTHR44757">
    <property type="entry name" value="DIGUANYLATE CYCLASE DGCP"/>
    <property type="match status" value="1"/>
</dbReference>
<accession>A0A427TK79</accession>
<dbReference type="PANTHER" id="PTHR44757:SF2">
    <property type="entry name" value="BIOFILM ARCHITECTURE MAINTENANCE PROTEIN MBAA"/>
    <property type="match status" value="1"/>
</dbReference>
<gene>
    <name evidence="5" type="ORF">EJA10_19300</name>
</gene>
<sequence length="688" mass="78653">MIIIFMKQPRRRNMTVKESTPDFAPADIAKNTLAPYFVCIHKDSIILSIDDGGAQLLGFKDPSELIGKSIFSFLHETDQEMVAGRINTIKQGIEMPATIMKFSINGVPMDLQVKSMNTVFNGESSVKTSLRFITPFDRGDKNQDQHGSLILNANKGIIITNPGGMILTVSDSFSRVTGFAKENVVGNNPRMWKSQSYTLTFYKRMWESITSKGYWEGELWNKKRDGSHYLMKVNIYSILNREGHLAHYLAVYTDISEVQKLSNQLKEREEQYRTLVELAPNAILLSQFNRIIYANPPAESLFGVMSQEIIGQPMTAFFKEYPNIASKIDLSDKTVISFEEKLQKDRGQIDVEVSTSLIPYQGHEAVLTVIKEITKRKNMERALRESEEQYRFIAENSSDMIGRLSSAGIILYISPASKRILGYRNEDLIGTKIYEMLHPDDRKTLLGEYGDPQNFRSIVTFSYRMLHKNGEYIWAETTVRPLRDKSGKPSGMMFSTRDITARRTIENQLRESNLLLKKLSSLDGLTEIYNRRAFDEFLKTEWTFARKQETPITLLLMDIDFFKEYNDSYGHIQGDECLKAVARTLEDFFHERGYFAARYGGEEFAVVLPNTDSDKAFMLVEEFMLEIHALNLQHELSPVSDNVTISVGLSSMTPAGEVKIKKIMEFADRALYKAKQSGRNRIEISKRL</sequence>
<dbReference type="InterPro" id="IPR035965">
    <property type="entry name" value="PAS-like_dom_sf"/>
</dbReference>
<dbReference type="SMART" id="SM00267">
    <property type="entry name" value="GGDEF"/>
    <property type="match status" value="1"/>
</dbReference>
<dbReference type="PROSITE" id="PS50113">
    <property type="entry name" value="PAC"/>
    <property type="match status" value="2"/>
</dbReference>
<dbReference type="Pfam" id="PF00990">
    <property type="entry name" value="GGDEF"/>
    <property type="match status" value="1"/>
</dbReference>
<dbReference type="InterPro" id="IPR000700">
    <property type="entry name" value="PAS-assoc_C"/>
</dbReference>
<dbReference type="Pfam" id="PF08447">
    <property type="entry name" value="PAS_3"/>
    <property type="match status" value="1"/>
</dbReference>
<evidence type="ECO:0000259" key="3">
    <source>
        <dbReference type="PROSITE" id="PS50113"/>
    </source>
</evidence>
<dbReference type="InterPro" id="IPR043128">
    <property type="entry name" value="Rev_trsase/Diguanyl_cyclase"/>
</dbReference>
<dbReference type="InterPro" id="IPR000014">
    <property type="entry name" value="PAS"/>
</dbReference>
<evidence type="ECO:0000256" key="1">
    <source>
        <dbReference type="SAM" id="Coils"/>
    </source>
</evidence>
<dbReference type="OrthoDB" id="9759607at2"/>
<dbReference type="InterPro" id="IPR029787">
    <property type="entry name" value="Nucleotide_cyclase"/>
</dbReference>
<comment type="caution">
    <text evidence="5">The sequence shown here is derived from an EMBL/GenBank/DDBJ whole genome shotgun (WGS) entry which is preliminary data.</text>
</comment>
<name>A0A427TK79_9BACI</name>
<organism evidence="5 6">
    <name type="scientific">Mesobacillus subterraneus</name>
    <dbReference type="NCBI Taxonomy" id="285983"/>
    <lineage>
        <taxon>Bacteria</taxon>
        <taxon>Bacillati</taxon>
        <taxon>Bacillota</taxon>
        <taxon>Bacilli</taxon>
        <taxon>Bacillales</taxon>
        <taxon>Bacillaceae</taxon>
        <taxon>Mesobacillus</taxon>
    </lineage>
</organism>
<dbReference type="InterPro" id="IPR052155">
    <property type="entry name" value="Biofilm_reg_signaling"/>
</dbReference>
<protein>
    <submittedName>
        <fullName evidence="5">PAS domain S-box protein</fullName>
    </submittedName>
</protein>
<dbReference type="InterPro" id="IPR001610">
    <property type="entry name" value="PAC"/>
</dbReference>
<dbReference type="NCBIfam" id="TIGR00254">
    <property type="entry name" value="GGDEF"/>
    <property type="match status" value="1"/>
</dbReference>
<evidence type="ECO:0000313" key="6">
    <source>
        <dbReference type="Proteomes" id="UP000279911"/>
    </source>
</evidence>
<dbReference type="CDD" id="cd01949">
    <property type="entry name" value="GGDEF"/>
    <property type="match status" value="1"/>
</dbReference>
<dbReference type="PROSITE" id="PS50887">
    <property type="entry name" value="GGDEF"/>
    <property type="match status" value="1"/>
</dbReference>
<evidence type="ECO:0000313" key="5">
    <source>
        <dbReference type="EMBL" id="RSD24430.1"/>
    </source>
</evidence>
<dbReference type="PROSITE" id="PS50112">
    <property type="entry name" value="PAS"/>
    <property type="match status" value="3"/>
</dbReference>
<proteinExistence type="predicted"/>
<feature type="domain" description="PAS" evidence="2">
    <location>
        <begin position="268"/>
        <end position="312"/>
    </location>
</feature>
<dbReference type="NCBIfam" id="TIGR00229">
    <property type="entry name" value="sensory_box"/>
    <property type="match status" value="3"/>
</dbReference>
<dbReference type="FunFam" id="3.30.70.270:FF:000001">
    <property type="entry name" value="Diguanylate cyclase domain protein"/>
    <property type="match status" value="1"/>
</dbReference>
<evidence type="ECO:0000259" key="2">
    <source>
        <dbReference type="PROSITE" id="PS50112"/>
    </source>
</evidence>
<feature type="domain" description="PAC" evidence="3">
    <location>
        <begin position="215"/>
        <end position="267"/>
    </location>
</feature>